<proteinExistence type="predicted"/>
<feature type="domain" description="NOA1/YqeH-like C-terminal" evidence="2">
    <location>
        <begin position="273"/>
        <end position="368"/>
    </location>
</feature>
<dbReference type="InterPro" id="IPR048422">
    <property type="entry name" value="NOA1/YqeH-like_C"/>
</dbReference>
<dbReference type="GO" id="GO:0005525">
    <property type="term" value="F:GTP binding"/>
    <property type="evidence" value="ECO:0007669"/>
    <property type="project" value="InterPro"/>
</dbReference>
<organism evidence="3 4">
    <name type="scientific">Collibacillus ludicampi</name>
    <dbReference type="NCBI Taxonomy" id="2771369"/>
    <lineage>
        <taxon>Bacteria</taxon>
        <taxon>Bacillati</taxon>
        <taxon>Bacillota</taxon>
        <taxon>Bacilli</taxon>
        <taxon>Bacillales</taxon>
        <taxon>Alicyclobacillaceae</taxon>
        <taxon>Collibacillus</taxon>
    </lineage>
</organism>
<feature type="domain" description="G" evidence="1">
    <location>
        <begin position="161"/>
        <end position="222"/>
    </location>
</feature>
<dbReference type="InterPro" id="IPR027417">
    <property type="entry name" value="P-loop_NTPase"/>
</dbReference>
<dbReference type="RefSeq" id="WP_282201251.1">
    <property type="nucleotide sequence ID" value="NZ_BOQE01000001.1"/>
</dbReference>
<gene>
    <name evidence="3" type="ORF">DNHGIG_39130</name>
</gene>
<dbReference type="InterPro" id="IPR006073">
    <property type="entry name" value="GTP-bd"/>
</dbReference>
<evidence type="ECO:0000313" key="3">
    <source>
        <dbReference type="EMBL" id="GIM48364.1"/>
    </source>
</evidence>
<dbReference type="Gene3D" id="3.40.50.300">
    <property type="entry name" value="P-loop containing nucleotide triphosphate hydrolases"/>
    <property type="match status" value="1"/>
</dbReference>
<dbReference type="SUPFAM" id="SSF52540">
    <property type="entry name" value="P-loop containing nucleoside triphosphate hydrolases"/>
    <property type="match status" value="1"/>
</dbReference>
<dbReference type="Pfam" id="PF01926">
    <property type="entry name" value="MMR_HSR1"/>
    <property type="match status" value="1"/>
</dbReference>
<protein>
    <submittedName>
        <fullName evidence="3">Ribosome biogenesis GTPase YqeH</fullName>
    </submittedName>
</protein>
<accession>A0AAV4LKP4</accession>
<evidence type="ECO:0000313" key="4">
    <source>
        <dbReference type="Proteomes" id="UP001057291"/>
    </source>
</evidence>
<dbReference type="PANTHER" id="PTHR46434:SF1">
    <property type="entry name" value="GENETIC INTERACTOR OF PROHIBITINS 3, MITOCHONDRIAL"/>
    <property type="match status" value="1"/>
</dbReference>
<dbReference type="AlphaFoldDB" id="A0AAV4LKP4"/>
<dbReference type="InterPro" id="IPR050896">
    <property type="entry name" value="Mito_lipid_metab_GTPase"/>
</dbReference>
<evidence type="ECO:0000259" key="2">
    <source>
        <dbReference type="Pfam" id="PF21516"/>
    </source>
</evidence>
<dbReference type="CDD" id="cd01855">
    <property type="entry name" value="YqeH"/>
    <property type="match status" value="1"/>
</dbReference>
<dbReference type="Proteomes" id="UP001057291">
    <property type="component" value="Unassembled WGS sequence"/>
</dbReference>
<dbReference type="PANTHER" id="PTHR46434">
    <property type="entry name" value="GENETIC INTERACTOR OF PROHIBITINS 3, MITOCHONDRIAL"/>
    <property type="match status" value="1"/>
</dbReference>
<name>A0AAV4LKP4_9BACL</name>
<evidence type="ECO:0000259" key="1">
    <source>
        <dbReference type="Pfam" id="PF01926"/>
    </source>
</evidence>
<dbReference type="InterPro" id="IPR019988">
    <property type="entry name" value="GTP-bd_ribosome_bgen_YqeH"/>
</dbReference>
<reference evidence="3" key="1">
    <citation type="journal article" date="2023" name="Int. J. Syst. Evol. Microbiol.">
        <title>Collibacillus ludicampi gen. nov., sp. nov., a new soil bacterium of the family Alicyclobacillaceae.</title>
        <authorList>
            <person name="Jojima T."/>
            <person name="Ioku Y."/>
            <person name="Fukuta Y."/>
            <person name="Shirasaka N."/>
            <person name="Matsumura Y."/>
            <person name="Mori M."/>
        </authorList>
    </citation>
    <scope>NUCLEOTIDE SEQUENCE</scope>
    <source>
        <strain evidence="3">TP075</strain>
    </source>
</reference>
<dbReference type="EMBL" id="BOQE01000001">
    <property type="protein sequence ID" value="GIM48364.1"/>
    <property type="molecule type" value="Genomic_DNA"/>
</dbReference>
<sequence>MITTCMGCGAPLQTVDPALPGYIPQSTKEREQILCRRCFRIRHYNEVSPVSIQKEEFERILKELGGKRALILNVVDLFDFEGSWIQGLERFVGENPLVLVANKIDLLPRQTNLAKVETWLMDEVKKKRLETHKVILVSARRGIGVEQVKTLIESYANERDIYVVGTANVGKSTLVNKLLHLFGESQDVGLTTSRYPGTTLSTVKMKIPQFHHVIVDTPGVLTTSRLTDLVSPESLKLITPEKVINPKIYQLNSGQTLFVGGLVRFDFVAGGSQSFVGYFANQLSMHRTKLENADALYEKHLGELLKPPGPDDPATLRDLVTHKFKIRKGPAVDIVIAGLGWISVRGKEEADLRVHVPRGIHVSVRKAII</sequence>
<dbReference type="NCBIfam" id="TIGR03597">
    <property type="entry name" value="GTPase_YqeH"/>
    <property type="match status" value="1"/>
</dbReference>
<keyword evidence="4" id="KW-1185">Reference proteome</keyword>
<dbReference type="Pfam" id="PF21516">
    <property type="entry name" value="YqeH-like_C"/>
    <property type="match status" value="1"/>
</dbReference>
<comment type="caution">
    <text evidence="3">The sequence shown here is derived from an EMBL/GenBank/DDBJ whole genome shotgun (WGS) entry which is preliminary data.</text>
</comment>